<accession>A0AAV2SAI3</accession>
<feature type="compositionally biased region" description="Acidic residues" evidence="1">
    <location>
        <begin position="492"/>
        <end position="506"/>
    </location>
</feature>
<dbReference type="AlphaFoldDB" id="A0AAV2SAI3"/>
<feature type="compositionally biased region" description="Basic and acidic residues" evidence="1">
    <location>
        <begin position="474"/>
        <end position="484"/>
    </location>
</feature>
<evidence type="ECO:0000256" key="1">
    <source>
        <dbReference type="SAM" id="MobiDB-lite"/>
    </source>
</evidence>
<reference evidence="2 3" key="1">
    <citation type="submission" date="2024-05" db="EMBL/GenBank/DDBJ databases">
        <authorList>
            <person name="Wallberg A."/>
        </authorList>
    </citation>
    <scope>NUCLEOTIDE SEQUENCE [LARGE SCALE GENOMIC DNA]</scope>
</reference>
<comment type="caution">
    <text evidence="2">The sequence shown here is derived from an EMBL/GenBank/DDBJ whole genome shotgun (WGS) entry which is preliminary data.</text>
</comment>
<feature type="region of interest" description="Disordered" evidence="1">
    <location>
        <begin position="110"/>
        <end position="146"/>
    </location>
</feature>
<proteinExistence type="predicted"/>
<protein>
    <submittedName>
        <fullName evidence="2">Uncharacterized protein</fullName>
    </submittedName>
</protein>
<feature type="compositionally biased region" description="Acidic residues" evidence="1">
    <location>
        <begin position="292"/>
        <end position="302"/>
    </location>
</feature>
<evidence type="ECO:0000313" key="3">
    <source>
        <dbReference type="Proteomes" id="UP001497623"/>
    </source>
</evidence>
<dbReference type="EMBL" id="CAXKWB010050078">
    <property type="protein sequence ID" value="CAL4169367.1"/>
    <property type="molecule type" value="Genomic_DNA"/>
</dbReference>
<feature type="compositionally biased region" description="Polar residues" evidence="1">
    <location>
        <begin position="462"/>
        <end position="473"/>
    </location>
</feature>
<keyword evidence="3" id="KW-1185">Reference proteome</keyword>
<feature type="compositionally biased region" description="Polar residues" evidence="1">
    <location>
        <begin position="522"/>
        <end position="535"/>
    </location>
</feature>
<feature type="region of interest" description="Disordered" evidence="1">
    <location>
        <begin position="426"/>
        <end position="541"/>
    </location>
</feature>
<organism evidence="2 3">
    <name type="scientific">Meganyctiphanes norvegica</name>
    <name type="common">Northern krill</name>
    <name type="synonym">Thysanopoda norvegica</name>
    <dbReference type="NCBI Taxonomy" id="48144"/>
    <lineage>
        <taxon>Eukaryota</taxon>
        <taxon>Metazoa</taxon>
        <taxon>Ecdysozoa</taxon>
        <taxon>Arthropoda</taxon>
        <taxon>Crustacea</taxon>
        <taxon>Multicrustacea</taxon>
        <taxon>Malacostraca</taxon>
        <taxon>Eumalacostraca</taxon>
        <taxon>Eucarida</taxon>
        <taxon>Euphausiacea</taxon>
        <taxon>Euphausiidae</taxon>
        <taxon>Meganyctiphanes</taxon>
    </lineage>
</organism>
<evidence type="ECO:0000313" key="2">
    <source>
        <dbReference type="EMBL" id="CAL4169367.1"/>
    </source>
</evidence>
<gene>
    <name evidence="2" type="ORF">MNOR_LOCUS33853</name>
</gene>
<feature type="compositionally biased region" description="Polar residues" evidence="1">
    <location>
        <begin position="128"/>
        <end position="146"/>
    </location>
</feature>
<sequence length="541" mass="61480">MKANNQASVDNDDVNSSWDLIFLQGEKKTIKNANLFKVKSGIYKTKEIGRSESKNSTGSLDIHIGLSEKQYNEDSEIQDLELLIHLVGDYLNKLKKKLNILKENKIKERYNSSSTDSQNNSTDFINKPSKQPNKTTQCGNRKQHTTVNSCNKTGQLIFTENDLCTGKNKELSNNIHGEELSTRTEKQSSHIVSNESPKKHVSIKSNKSFSMNIPHSSLSIEHTGIRLSNLDEVNMEINDQIKRRNSNKPLSLEDAKRRINFNSGEKEDEEPSIHYEVESQIKTAQPSMPESITEENTEEDEESLHLEMSNSDSPRENILEKDPSNMLTIEDTEEDPLINSDKDNVFASLSTGKKVDSQFYSVQEECNDFVDNALEHIESDSHENLFFEPLIDMNRMTTVKKKRIHSDVQITKNKIDEIDSDLATSVKTSPRKRKTNIGKYEYNGSKKEAKTRSHRNKKLKATNISSPLSISESKTSRSKNDSICKSKLSSVSEEDNSSPDTEEDYFTPEGSPTKNEHHEATVSPQRLKSRLQNITRDIEMK</sequence>
<feature type="compositionally biased region" description="Basic and acidic residues" evidence="1">
    <location>
        <begin position="176"/>
        <end position="188"/>
    </location>
</feature>
<name>A0AAV2SAI3_MEGNR</name>
<feature type="compositionally biased region" description="Low complexity" evidence="1">
    <location>
        <begin position="111"/>
        <end position="123"/>
    </location>
</feature>
<dbReference type="Proteomes" id="UP001497623">
    <property type="component" value="Unassembled WGS sequence"/>
</dbReference>
<feature type="region of interest" description="Disordered" evidence="1">
    <location>
        <begin position="175"/>
        <end position="203"/>
    </location>
</feature>
<feature type="region of interest" description="Disordered" evidence="1">
    <location>
        <begin position="282"/>
        <end position="319"/>
    </location>
</feature>